<reference evidence="1 2" key="1">
    <citation type="submission" date="2009-02" db="EMBL/GenBank/DDBJ databases">
        <title>Sequencing of the draft genome and assembly of Dethiobacter alkaliphilus AHT 1.</title>
        <authorList>
            <consortium name="US DOE Joint Genome Institute (JGI-PGF)"/>
            <person name="Lucas S."/>
            <person name="Copeland A."/>
            <person name="Lapidus A."/>
            <person name="Glavina del Rio T."/>
            <person name="Dalin E."/>
            <person name="Tice H."/>
            <person name="Bruce D."/>
            <person name="Goodwin L."/>
            <person name="Pitluck S."/>
            <person name="Larimer F."/>
            <person name="Land M.L."/>
            <person name="Hauser L."/>
            <person name="Muyzer G."/>
        </authorList>
    </citation>
    <scope>NUCLEOTIDE SEQUENCE [LARGE SCALE GENOMIC DNA]</scope>
    <source>
        <strain evidence="1 2">AHT 1</strain>
    </source>
</reference>
<evidence type="ECO:0000313" key="2">
    <source>
        <dbReference type="Proteomes" id="UP000006443"/>
    </source>
</evidence>
<dbReference type="STRING" id="555088.DealDRAFT_1142"/>
<dbReference type="AlphaFoldDB" id="C0GF83"/>
<evidence type="ECO:0000313" key="1">
    <source>
        <dbReference type="EMBL" id="EEG77843.1"/>
    </source>
</evidence>
<gene>
    <name evidence="1" type="ORF">DealDRAFT_1142</name>
</gene>
<accession>C0GF83</accession>
<dbReference type="RefSeq" id="WP_008515689.1">
    <property type="nucleotide sequence ID" value="NZ_ACJM01000005.1"/>
</dbReference>
<name>C0GF83_DETAL</name>
<sequence>MADAPKEIRLAECENLIKQIRDVISVNIVLGDNKEIEEIHILAEDTRNAKQLVRDVETLLRVEYGLDLDHKKISVVQLKNEQKLLQDKRVKFTAIQYSLQGSQLEALVELTSDKRSCQGKSCGVNSSSNRLRLFAEATLNALNDFLDSGTTVFLEDVVQYPMGRRNMISAALTYMQGPSEEYLVGSALIKQDEKEAVVRATLDAINRRIPIDI</sequence>
<dbReference type="eggNOG" id="ENOG502ZC2Z">
    <property type="taxonomic scope" value="Bacteria"/>
</dbReference>
<protein>
    <submittedName>
        <fullName evidence="1">Uncharacterized protein</fullName>
    </submittedName>
</protein>
<organism evidence="1 2">
    <name type="scientific">Dethiobacter alkaliphilus AHT 1</name>
    <dbReference type="NCBI Taxonomy" id="555088"/>
    <lineage>
        <taxon>Bacteria</taxon>
        <taxon>Bacillati</taxon>
        <taxon>Bacillota</taxon>
        <taxon>Dethiobacteria</taxon>
        <taxon>Dethiobacterales</taxon>
        <taxon>Dethiobacteraceae</taxon>
        <taxon>Dethiobacter</taxon>
    </lineage>
</organism>
<dbReference type="EMBL" id="ACJM01000005">
    <property type="protein sequence ID" value="EEG77843.1"/>
    <property type="molecule type" value="Genomic_DNA"/>
</dbReference>
<dbReference type="OrthoDB" id="43591at2"/>
<dbReference type="Proteomes" id="UP000006443">
    <property type="component" value="Unassembled WGS sequence"/>
</dbReference>
<keyword evidence="2" id="KW-1185">Reference proteome</keyword>
<proteinExistence type="predicted"/>
<comment type="caution">
    <text evidence="1">The sequence shown here is derived from an EMBL/GenBank/DDBJ whole genome shotgun (WGS) entry which is preliminary data.</text>
</comment>